<name>A0A8H7UP12_9FUNG</name>
<reference evidence="2" key="1">
    <citation type="submission" date="2020-12" db="EMBL/GenBank/DDBJ databases">
        <title>Metabolic potential, ecology and presence of endohyphal bacteria is reflected in genomic diversity of Mucoromycotina.</title>
        <authorList>
            <person name="Muszewska A."/>
            <person name="Okrasinska A."/>
            <person name="Steczkiewicz K."/>
            <person name="Drgas O."/>
            <person name="Orlowska M."/>
            <person name="Perlinska-Lenart U."/>
            <person name="Aleksandrzak-Piekarczyk T."/>
            <person name="Szatraj K."/>
            <person name="Zielenkiewicz U."/>
            <person name="Pilsyk S."/>
            <person name="Malc E."/>
            <person name="Mieczkowski P."/>
            <person name="Kruszewska J.S."/>
            <person name="Biernat P."/>
            <person name="Pawlowska J."/>
        </authorList>
    </citation>
    <scope>NUCLEOTIDE SEQUENCE</scope>
    <source>
        <strain evidence="2">CBS 226.32</strain>
    </source>
</reference>
<dbReference type="Gene3D" id="3.30.420.10">
    <property type="entry name" value="Ribonuclease H-like superfamily/Ribonuclease H"/>
    <property type="match status" value="1"/>
</dbReference>
<proteinExistence type="predicted"/>
<keyword evidence="3" id="KW-1185">Reference proteome</keyword>
<dbReference type="Proteomes" id="UP000650833">
    <property type="component" value="Unassembled WGS sequence"/>
</dbReference>
<dbReference type="GO" id="GO:0003676">
    <property type="term" value="F:nucleic acid binding"/>
    <property type="evidence" value="ECO:0007669"/>
    <property type="project" value="InterPro"/>
</dbReference>
<dbReference type="Pfam" id="PF13358">
    <property type="entry name" value="DDE_3"/>
    <property type="match status" value="1"/>
</dbReference>
<comment type="caution">
    <text evidence="2">The sequence shown here is derived from an EMBL/GenBank/DDBJ whole genome shotgun (WGS) entry which is preliminary data.</text>
</comment>
<dbReference type="InterPro" id="IPR038717">
    <property type="entry name" value="Tc1-like_DDE_dom"/>
</dbReference>
<protein>
    <recommendedName>
        <fullName evidence="1">Tc1-like transposase DDE domain-containing protein</fullName>
    </recommendedName>
</protein>
<dbReference type="OrthoDB" id="7547935at2759"/>
<dbReference type="InterPro" id="IPR036397">
    <property type="entry name" value="RNaseH_sf"/>
</dbReference>
<dbReference type="PANTHER" id="PTHR23022">
    <property type="entry name" value="TRANSPOSABLE ELEMENT-RELATED"/>
    <property type="match status" value="1"/>
</dbReference>
<dbReference type="AlphaFoldDB" id="A0A8H7UP12"/>
<organism evidence="2 3">
    <name type="scientific">Mucor plumbeus</name>
    <dbReference type="NCBI Taxonomy" id="97098"/>
    <lineage>
        <taxon>Eukaryota</taxon>
        <taxon>Fungi</taxon>
        <taxon>Fungi incertae sedis</taxon>
        <taxon>Mucoromycota</taxon>
        <taxon>Mucoromycotina</taxon>
        <taxon>Mucoromycetes</taxon>
        <taxon>Mucorales</taxon>
        <taxon>Mucorineae</taxon>
        <taxon>Mucoraceae</taxon>
        <taxon>Mucor</taxon>
    </lineage>
</organism>
<evidence type="ECO:0000313" key="3">
    <source>
        <dbReference type="Proteomes" id="UP000650833"/>
    </source>
</evidence>
<evidence type="ECO:0000313" key="2">
    <source>
        <dbReference type="EMBL" id="KAG2193191.1"/>
    </source>
</evidence>
<sequence length="344" mass="39198">MTKPTSSETQKALKDLLQKKTPYSQIIKLLPNISKSTIGNYNKKFFGGAQHTNVGRVSKISPKTQRYIASSIRNGRIDGPKGAVRFLASQFIPMTTSGVKKMLRKKGFKARRKVKTNMVSRDNKKVRLAWAKAHRHYTVTDWCKWVFSDETRVNMWGSDSVSFFWSDKPGTMQPHQTTTKVQNNAGGVMFWGCITADGPGYGTVILEGTINSEEYVKILDSSLLDNTLDYYGKTASDIRFQQDKASPHKSDVTRDWFDKNGFSADEILDWPAQSPDLNPIEHVWYQLKRRLDNYMTKPTTREELADRISVEWDKITQKECLRYIDSMPSRIEAVIKSNGGPTSF</sequence>
<evidence type="ECO:0000259" key="1">
    <source>
        <dbReference type="Pfam" id="PF13358"/>
    </source>
</evidence>
<dbReference type="PANTHER" id="PTHR23022:SF135">
    <property type="entry name" value="SI:DKEY-77F5.3"/>
    <property type="match status" value="1"/>
</dbReference>
<dbReference type="EMBL" id="JAEPRC010000668">
    <property type="protein sequence ID" value="KAG2193191.1"/>
    <property type="molecule type" value="Genomic_DNA"/>
</dbReference>
<dbReference type="InterPro" id="IPR052338">
    <property type="entry name" value="Transposase_5"/>
</dbReference>
<feature type="domain" description="Tc1-like transposase DDE" evidence="1">
    <location>
        <begin position="146"/>
        <end position="300"/>
    </location>
</feature>
<accession>A0A8H7UP12</accession>
<gene>
    <name evidence="2" type="ORF">INT46_011272</name>
</gene>